<dbReference type="Gene3D" id="3.90.1590.10">
    <property type="entry name" value="glutathione-dependent formaldehyde- activating enzyme (gfa)"/>
    <property type="match status" value="1"/>
</dbReference>
<gene>
    <name evidence="6" type="ORF">DWG20_07990</name>
</gene>
<dbReference type="SUPFAM" id="SSF51316">
    <property type="entry name" value="Mss4-like"/>
    <property type="match status" value="1"/>
</dbReference>
<organism evidence="6 7">
    <name type="scientific">Crenobacter cavernae</name>
    <dbReference type="NCBI Taxonomy" id="2290923"/>
    <lineage>
        <taxon>Bacteria</taxon>
        <taxon>Pseudomonadati</taxon>
        <taxon>Pseudomonadota</taxon>
        <taxon>Betaproteobacteria</taxon>
        <taxon>Neisseriales</taxon>
        <taxon>Neisseriaceae</taxon>
        <taxon>Crenobacter</taxon>
    </lineage>
</organism>
<dbReference type="InterPro" id="IPR006913">
    <property type="entry name" value="CENP-V/GFA"/>
</dbReference>
<keyword evidence="4" id="KW-0456">Lyase</keyword>
<accession>A0A345Y626</accession>
<feature type="domain" description="CENP-V/GFA" evidence="5">
    <location>
        <begin position="8"/>
        <end position="110"/>
    </location>
</feature>
<dbReference type="PANTHER" id="PTHR33337">
    <property type="entry name" value="GFA DOMAIN-CONTAINING PROTEIN"/>
    <property type="match status" value="1"/>
</dbReference>
<dbReference type="GO" id="GO:0016846">
    <property type="term" value="F:carbon-sulfur lyase activity"/>
    <property type="evidence" value="ECO:0007669"/>
    <property type="project" value="InterPro"/>
</dbReference>
<dbReference type="OrthoDB" id="327703at2"/>
<name>A0A345Y626_9NEIS</name>
<keyword evidence="2" id="KW-0479">Metal-binding</keyword>
<evidence type="ECO:0000256" key="2">
    <source>
        <dbReference type="ARBA" id="ARBA00022723"/>
    </source>
</evidence>
<sequence length="138" mass="15205">MTRSPAPLAGSCLCGAVAYQVDALATPIQHCHCHTCRKAHAAACAPTAGVRPQHFRWLRGEERLKGFESSPGKRRHFCGDCGSHLLAIREGRPLWVLRVATLDTAPPPVDACHIWMEHAVDWLEADDAQPRHERFAPA</sequence>
<evidence type="ECO:0000313" key="6">
    <source>
        <dbReference type="EMBL" id="AXK39378.1"/>
    </source>
</evidence>
<evidence type="ECO:0000256" key="4">
    <source>
        <dbReference type="ARBA" id="ARBA00023239"/>
    </source>
</evidence>
<dbReference type="PROSITE" id="PS51891">
    <property type="entry name" value="CENP_V_GFA"/>
    <property type="match status" value="1"/>
</dbReference>
<dbReference type="KEGG" id="ccah:DWG20_07990"/>
<comment type="similarity">
    <text evidence="1">Belongs to the Gfa family.</text>
</comment>
<keyword evidence="3" id="KW-0862">Zinc</keyword>
<dbReference type="Proteomes" id="UP000254537">
    <property type="component" value="Chromosome"/>
</dbReference>
<dbReference type="PANTHER" id="PTHR33337:SF40">
    <property type="entry name" value="CENP-V_GFA DOMAIN-CONTAINING PROTEIN-RELATED"/>
    <property type="match status" value="1"/>
</dbReference>
<protein>
    <submittedName>
        <fullName evidence="6">GFA family protein</fullName>
    </submittedName>
</protein>
<evidence type="ECO:0000256" key="3">
    <source>
        <dbReference type="ARBA" id="ARBA00022833"/>
    </source>
</evidence>
<proteinExistence type="inferred from homology"/>
<evidence type="ECO:0000313" key="7">
    <source>
        <dbReference type="Proteomes" id="UP000254537"/>
    </source>
</evidence>
<reference evidence="6 7" key="1">
    <citation type="submission" date="2018-07" db="EMBL/GenBank/DDBJ databases">
        <title>Crenobacter cavernae sp. nov., isolated from a karst cave.</title>
        <authorList>
            <person name="Zhu H."/>
        </authorList>
    </citation>
    <scope>NUCLEOTIDE SEQUENCE [LARGE SCALE GENOMIC DNA]</scope>
    <source>
        <strain evidence="6 7">K1W11S-77</strain>
    </source>
</reference>
<dbReference type="GO" id="GO:0046872">
    <property type="term" value="F:metal ion binding"/>
    <property type="evidence" value="ECO:0007669"/>
    <property type="project" value="UniProtKB-KW"/>
</dbReference>
<dbReference type="AlphaFoldDB" id="A0A345Y626"/>
<dbReference type="Pfam" id="PF04828">
    <property type="entry name" value="GFA"/>
    <property type="match status" value="1"/>
</dbReference>
<dbReference type="InterPro" id="IPR011057">
    <property type="entry name" value="Mss4-like_sf"/>
</dbReference>
<dbReference type="RefSeq" id="WP_115433313.1">
    <property type="nucleotide sequence ID" value="NZ_CP031337.1"/>
</dbReference>
<dbReference type="EMBL" id="CP031337">
    <property type="protein sequence ID" value="AXK39378.1"/>
    <property type="molecule type" value="Genomic_DNA"/>
</dbReference>
<evidence type="ECO:0000256" key="1">
    <source>
        <dbReference type="ARBA" id="ARBA00005495"/>
    </source>
</evidence>
<evidence type="ECO:0000259" key="5">
    <source>
        <dbReference type="PROSITE" id="PS51891"/>
    </source>
</evidence>